<dbReference type="GO" id="GO:0005524">
    <property type="term" value="F:ATP binding"/>
    <property type="evidence" value="ECO:0007669"/>
    <property type="project" value="UniProtKB-KW"/>
</dbReference>
<dbReference type="InterPro" id="IPR027417">
    <property type="entry name" value="P-loop_NTPase"/>
</dbReference>
<keyword evidence="1" id="KW-0547">Nucleotide-binding</keyword>
<feature type="region of interest" description="Disordered" evidence="3">
    <location>
        <begin position="215"/>
        <end position="260"/>
    </location>
</feature>
<dbReference type="KEGG" id="psti:SOO65_07665"/>
<dbReference type="PANTHER" id="PTHR42855">
    <property type="entry name" value="ABC TRANSPORTER ATP-BINDING SUBUNIT"/>
    <property type="match status" value="1"/>
</dbReference>
<dbReference type="SUPFAM" id="SSF52540">
    <property type="entry name" value="P-loop containing nucleoside triphosphate hydrolases"/>
    <property type="match status" value="2"/>
</dbReference>
<name>A0AAX4HTU3_9BACT</name>
<dbReference type="Proteomes" id="UP001324634">
    <property type="component" value="Chromosome"/>
</dbReference>
<dbReference type="Gene3D" id="3.40.50.300">
    <property type="entry name" value="P-loop containing nucleotide triphosphate hydrolases"/>
    <property type="match status" value="2"/>
</dbReference>
<dbReference type="Pfam" id="PF00005">
    <property type="entry name" value="ABC_tran"/>
    <property type="match status" value="2"/>
</dbReference>
<reference evidence="5 6" key="1">
    <citation type="submission" date="2023-11" db="EMBL/GenBank/DDBJ databases">
        <title>Peredibacter starrii A3.12.</title>
        <authorList>
            <person name="Mitchell R.J."/>
        </authorList>
    </citation>
    <scope>NUCLEOTIDE SEQUENCE [LARGE SCALE GENOMIC DNA]</scope>
    <source>
        <strain evidence="5 6">A3.12</strain>
    </source>
</reference>
<dbReference type="PROSITE" id="PS00211">
    <property type="entry name" value="ABC_TRANSPORTER_1"/>
    <property type="match status" value="1"/>
</dbReference>
<feature type="domain" description="ABC transporter" evidence="4">
    <location>
        <begin position="3"/>
        <end position="207"/>
    </location>
</feature>
<gene>
    <name evidence="5" type="ORF">SOO65_07665</name>
</gene>
<dbReference type="InterPro" id="IPR051309">
    <property type="entry name" value="ABCF_ATPase"/>
</dbReference>
<sequence length="501" mass="55845">MTIVFNNVGFEWPDGQQIFKSINFSLETKIYGLIGPNGVGKTTLANLLLGDLDPTSGTISKGSEVVHIFHQKETPPEISLSEYLMETNAFEESLLLSFLKNLSLEQTCSSLSGGEWARVRLVKTAASGASFIILDEPTNHMDREGRDVIQEFLNFFNGGVLIISHDREILERVDKIIELSNQGLSLFSGGWGEYSIWRERERDKLGHDLEEAKKRKAASIEERQEKVEKQQKRLAQGKKMGNSGSLPRILAGGRKRRAQQTMGDIDKNTMERLNEAVNDAWDAFQKLKVDPVMFANLPQVEIPQGKLIVEARDFNFHFDGQEDLWSNDLSFTFHGPARLAITGANGSGKSTLLQLFLGKNLPGEKRGSLGFGSVEVGLIDQHYSVLNHDESVFDNVRSVTQMSDKDLRNALAMFLFQGERVSQKVSELSGGEKLRASLAKVLLSEPVPQVLIMDEPTNNLDMPNIEFLESLLLEFNGALIVVSHDHVFLENLDLTGIIDLS</sequence>
<dbReference type="EMBL" id="CP139487">
    <property type="protein sequence ID" value="WPU66620.1"/>
    <property type="molecule type" value="Genomic_DNA"/>
</dbReference>
<evidence type="ECO:0000256" key="1">
    <source>
        <dbReference type="ARBA" id="ARBA00022741"/>
    </source>
</evidence>
<evidence type="ECO:0000259" key="4">
    <source>
        <dbReference type="PROSITE" id="PS50893"/>
    </source>
</evidence>
<feature type="compositionally biased region" description="Basic and acidic residues" evidence="3">
    <location>
        <begin position="215"/>
        <end position="231"/>
    </location>
</feature>
<evidence type="ECO:0000313" key="5">
    <source>
        <dbReference type="EMBL" id="WPU66620.1"/>
    </source>
</evidence>
<organism evidence="5 6">
    <name type="scientific">Peredibacter starrii</name>
    <dbReference type="NCBI Taxonomy" id="28202"/>
    <lineage>
        <taxon>Bacteria</taxon>
        <taxon>Pseudomonadati</taxon>
        <taxon>Bdellovibrionota</taxon>
        <taxon>Bacteriovoracia</taxon>
        <taxon>Bacteriovoracales</taxon>
        <taxon>Bacteriovoracaceae</taxon>
        <taxon>Peredibacter</taxon>
    </lineage>
</organism>
<dbReference type="GO" id="GO:0016887">
    <property type="term" value="F:ATP hydrolysis activity"/>
    <property type="evidence" value="ECO:0007669"/>
    <property type="project" value="InterPro"/>
</dbReference>
<dbReference type="AlphaFoldDB" id="A0AAX4HTU3"/>
<dbReference type="InterPro" id="IPR003593">
    <property type="entry name" value="AAA+_ATPase"/>
</dbReference>
<dbReference type="SMART" id="SM00382">
    <property type="entry name" value="AAA"/>
    <property type="match status" value="2"/>
</dbReference>
<keyword evidence="6" id="KW-1185">Reference proteome</keyword>
<dbReference type="PANTHER" id="PTHR42855:SF2">
    <property type="entry name" value="DRUG RESISTANCE ABC TRANSPORTER,ATP-BINDING PROTEIN"/>
    <property type="match status" value="1"/>
</dbReference>
<proteinExistence type="predicted"/>
<dbReference type="CDD" id="cd03221">
    <property type="entry name" value="ABCF_EF-3"/>
    <property type="match status" value="2"/>
</dbReference>
<dbReference type="PROSITE" id="PS50893">
    <property type="entry name" value="ABC_TRANSPORTER_2"/>
    <property type="match status" value="1"/>
</dbReference>
<dbReference type="InterPro" id="IPR017871">
    <property type="entry name" value="ABC_transporter-like_CS"/>
</dbReference>
<evidence type="ECO:0000256" key="2">
    <source>
        <dbReference type="ARBA" id="ARBA00022840"/>
    </source>
</evidence>
<dbReference type="InterPro" id="IPR003439">
    <property type="entry name" value="ABC_transporter-like_ATP-bd"/>
</dbReference>
<evidence type="ECO:0000256" key="3">
    <source>
        <dbReference type="SAM" id="MobiDB-lite"/>
    </source>
</evidence>
<dbReference type="RefSeq" id="WP_321399018.1">
    <property type="nucleotide sequence ID" value="NZ_CP139487.1"/>
</dbReference>
<evidence type="ECO:0000313" key="6">
    <source>
        <dbReference type="Proteomes" id="UP001324634"/>
    </source>
</evidence>
<keyword evidence="2 5" id="KW-0067">ATP-binding</keyword>
<protein>
    <submittedName>
        <fullName evidence="5">ATP-binding cassette domain-containing protein</fullName>
    </submittedName>
</protein>
<accession>A0AAX4HTU3</accession>